<evidence type="ECO:0000256" key="4">
    <source>
        <dbReference type="ARBA" id="ARBA00023136"/>
    </source>
</evidence>
<keyword evidence="3 5" id="KW-1133">Transmembrane helix</keyword>
<keyword evidence="7" id="KW-1185">Reference proteome</keyword>
<dbReference type="OrthoDB" id="1844152at2759"/>
<evidence type="ECO:0000313" key="6">
    <source>
        <dbReference type="EMBL" id="KAJ5388543.1"/>
    </source>
</evidence>
<dbReference type="Pfam" id="PF04479">
    <property type="entry name" value="RTA1"/>
    <property type="match status" value="1"/>
</dbReference>
<dbReference type="GO" id="GO:0000324">
    <property type="term" value="C:fungal-type vacuole"/>
    <property type="evidence" value="ECO:0007669"/>
    <property type="project" value="TreeGrafter"/>
</dbReference>
<feature type="transmembrane region" description="Helical" evidence="5">
    <location>
        <begin position="216"/>
        <end position="239"/>
    </location>
</feature>
<evidence type="ECO:0000256" key="3">
    <source>
        <dbReference type="ARBA" id="ARBA00022989"/>
    </source>
</evidence>
<feature type="transmembrane region" description="Helical" evidence="5">
    <location>
        <begin position="93"/>
        <end position="113"/>
    </location>
</feature>
<comment type="subcellular location">
    <subcellularLocation>
        <location evidence="1">Membrane</location>
        <topology evidence="1">Multi-pass membrane protein</topology>
    </subcellularLocation>
</comment>
<evidence type="ECO:0000256" key="1">
    <source>
        <dbReference type="ARBA" id="ARBA00004141"/>
    </source>
</evidence>
<gene>
    <name evidence="6" type="ORF">N7509_011084</name>
</gene>
<dbReference type="GO" id="GO:0005886">
    <property type="term" value="C:plasma membrane"/>
    <property type="evidence" value="ECO:0007669"/>
    <property type="project" value="TreeGrafter"/>
</dbReference>
<organism evidence="6 7">
    <name type="scientific">Penicillium cosmopolitanum</name>
    <dbReference type="NCBI Taxonomy" id="1131564"/>
    <lineage>
        <taxon>Eukaryota</taxon>
        <taxon>Fungi</taxon>
        <taxon>Dikarya</taxon>
        <taxon>Ascomycota</taxon>
        <taxon>Pezizomycotina</taxon>
        <taxon>Eurotiomycetes</taxon>
        <taxon>Eurotiomycetidae</taxon>
        <taxon>Eurotiales</taxon>
        <taxon>Aspergillaceae</taxon>
        <taxon>Penicillium</taxon>
    </lineage>
</organism>
<reference evidence="6" key="1">
    <citation type="submission" date="2022-12" db="EMBL/GenBank/DDBJ databases">
        <authorList>
            <person name="Petersen C."/>
        </authorList>
    </citation>
    <scope>NUCLEOTIDE SEQUENCE</scope>
    <source>
        <strain evidence="6">IBT 29677</strain>
    </source>
</reference>
<name>A0A9W9VSK6_9EURO</name>
<dbReference type="AlphaFoldDB" id="A0A9W9VSK6"/>
<dbReference type="EMBL" id="JAPZBU010000009">
    <property type="protein sequence ID" value="KAJ5388543.1"/>
    <property type="molecule type" value="Genomic_DNA"/>
</dbReference>
<feature type="transmembrane region" description="Helical" evidence="5">
    <location>
        <begin position="134"/>
        <end position="154"/>
    </location>
</feature>
<proteinExistence type="predicted"/>
<feature type="transmembrane region" description="Helical" evidence="5">
    <location>
        <begin position="32"/>
        <end position="50"/>
    </location>
</feature>
<evidence type="ECO:0000256" key="5">
    <source>
        <dbReference type="SAM" id="Phobius"/>
    </source>
</evidence>
<dbReference type="Proteomes" id="UP001147747">
    <property type="component" value="Unassembled WGS sequence"/>
</dbReference>
<dbReference type="InterPro" id="IPR007568">
    <property type="entry name" value="RTA1"/>
</dbReference>
<evidence type="ECO:0000313" key="7">
    <source>
        <dbReference type="Proteomes" id="UP001147747"/>
    </source>
</evidence>
<feature type="transmembrane region" description="Helical" evidence="5">
    <location>
        <begin position="272"/>
        <end position="293"/>
    </location>
</feature>
<dbReference type="PANTHER" id="PTHR31465">
    <property type="entry name" value="PROTEIN RTA1-RELATED"/>
    <property type="match status" value="1"/>
</dbReference>
<feature type="transmembrane region" description="Helical" evidence="5">
    <location>
        <begin position="62"/>
        <end position="81"/>
    </location>
</feature>
<dbReference type="PANTHER" id="PTHR31465:SF8">
    <property type="entry name" value="DOMAIN PROTEIN, PUTATIVE (AFU_ORTHOLOGUE AFUA_6G14140)-RELATED"/>
    <property type="match status" value="1"/>
</dbReference>
<reference evidence="6" key="2">
    <citation type="journal article" date="2023" name="IMA Fungus">
        <title>Comparative genomic study of the Penicillium genus elucidates a diverse pangenome and 15 lateral gene transfer events.</title>
        <authorList>
            <person name="Petersen C."/>
            <person name="Sorensen T."/>
            <person name="Nielsen M.R."/>
            <person name="Sondergaard T.E."/>
            <person name="Sorensen J.L."/>
            <person name="Fitzpatrick D.A."/>
            <person name="Frisvad J.C."/>
            <person name="Nielsen K.L."/>
        </authorList>
    </citation>
    <scope>NUCLEOTIDE SEQUENCE</scope>
    <source>
        <strain evidence="6">IBT 29677</strain>
    </source>
</reference>
<accession>A0A9W9VSK6</accession>
<evidence type="ECO:0000256" key="2">
    <source>
        <dbReference type="ARBA" id="ARBA00022692"/>
    </source>
</evidence>
<dbReference type="RefSeq" id="XP_056486341.1">
    <property type="nucleotide sequence ID" value="XM_056635721.1"/>
</dbReference>
<feature type="transmembrane region" description="Helical" evidence="5">
    <location>
        <begin position="174"/>
        <end position="195"/>
    </location>
</feature>
<comment type="caution">
    <text evidence="6">The sequence shown here is derived from an EMBL/GenBank/DDBJ whole genome shotgun (WGS) entry which is preliminary data.</text>
</comment>
<evidence type="ECO:0008006" key="8">
    <source>
        <dbReference type="Google" id="ProtNLM"/>
    </source>
</evidence>
<dbReference type="GeneID" id="81374701"/>
<protein>
    <recommendedName>
        <fullName evidence="8">RTA1 domain protein</fullName>
    </recommendedName>
</protein>
<keyword evidence="4 5" id="KW-0472">Membrane</keyword>
<keyword evidence="2 5" id="KW-0812">Transmembrane</keyword>
<sequence length="321" mass="35822">MIASRTPPSECTEVTPDCPVEGTIYGYAPNAVASYAFCIIFAICALVQVIQMLKWRTWSFGVAMFLGAISEVAGYIGRILLHNNAYSSTGFETQICTLTMAPAFWSAAIYLTLKHEVNILGPKFSILRAKWYPFIFVTCDLISLSLQGAGGGLAATATTTQGSAVGSDVMLAGIVWQVATLTVFGILSVQFFLRVKKVPKYQLSVDAQKLWKSRKFWFFCWGIVVAFTTTYIRCVYRIAEMAGGWRNPIMQDETGFILHVRKNWQIMLINSVYFRMCVLSVVALCIAHPGFCFEQMRGNYTKVVAENTKLLEEKTEYNNAV</sequence>